<gene>
    <name evidence="1" type="ORF">KXQ929_LOCUS47500</name>
</gene>
<sequence>MYDRASRTLHQTLGSTLDHVG</sequence>
<proteinExistence type="predicted"/>
<name>A0A820K6U0_9BILA</name>
<dbReference type="AlphaFoldDB" id="A0A820K6U0"/>
<feature type="non-terminal residue" evidence="1">
    <location>
        <position position="21"/>
    </location>
</feature>
<comment type="caution">
    <text evidence="1">The sequence shown here is derived from an EMBL/GenBank/DDBJ whole genome shotgun (WGS) entry which is preliminary data.</text>
</comment>
<evidence type="ECO:0000313" key="1">
    <source>
        <dbReference type="EMBL" id="CAF4337106.1"/>
    </source>
</evidence>
<protein>
    <submittedName>
        <fullName evidence="1">Uncharacterized protein</fullName>
    </submittedName>
</protein>
<organism evidence="1 2">
    <name type="scientific">Adineta steineri</name>
    <dbReference type="NCBI Taxonomy" id="433720"/>
    <lineage>
        <taxon>Eukaryota</taxon>
        <taxon>Metazoa</taxon>
        <taxon>Spiralia</taxon>
        <taxon>Gnathifera</taxon>
        <taxon>Rotifera</taxon>
        <taxon>Eurotatoria</taxon>
        <taxon>Bdelloidea</taxon>
        <taxon>Adinetida</taxon>
        <taxon>Adinetidae</taxon>
        <taxon>Adineta</taxon>
    </lineage>
</organism>
<dbReference type="Proteomes" id="UP000663868">
    <property type="component" value="Unassembled WGS sequence"/>
</dbReference>
<dbReference type="EMBL" id="CAJOBB010017250">
    <property type="protein sequence ID" value="CAF4337106.1"/>
    <property type="molecule type" value="Genomic_DNA"/>
</dbReference>
<reference evidence="1" key="1">
    <citation type="submission" date="2021-02" db="EMBL/GenBank/DDBJ databases">
        <authorList>
            <person name="Nowell W R."/>
        </authorList>
    </citation>
    <scope>NUCLEOTIDE SEQUENCE</scope>
</reference>
<accession>A0A820K6U0</accession>
<evidence type="ECO:0000313" key="2">
    <source>
        <dbReference type="Proteomes" id="UP000663868"/>
    </source>
</evidence>